<accession>A0ABR1UGQ4</accession>
<evidence type="ECO:0000256" key="1">
    <source>
        <dbReference type="SAM" id="Phobius"/>
    </source>
</evidence>
<feature type="signal peptide" evidence="2">
    <location>
        <begin position="1"/>
        <end position="18"/>
    </location>
</feature>
<keyword evidence="1" id="KW-1133">Transmembrane helix</keyword>
<name>A0ABR1UGQ4_9PEZI</name>
<feature type="chain" id="PRO_5045483064" evidence="2">
    <location>
        <begin position="19"/>
        <end position="200"/>
    </location>
</feature>
<evidence type="ECO:0000313" key="4">
    <source>
        <dbReference type="Proteomes" id="UP001480595"/>
    </source>
</evidence>
<feature type="transmembrane region" description="Helical" evidence="1">
    <location>
        <begin position="168"/>
        <end position="190"/>
    </location>
</feature>
<dbReference type="EMBL" id="JAQQWL010000009">
    <property type="protein sequence ID" value="KAK8058080.1"/>
    <property type="molecule type" value="Genomic_DNA"/>
</dbReference>
<keyword evidence="4" id="KW-1185">Reference proteome</keyword>
<sequence>MKAFYILSLAVSAAIVAPSNSPNGLDPRACCTVKICDGFKLGGKCYTGCYPKIDEVILDPGPGRSIVVSWKYAGFKYSLPYILLSTYADLWESQYKASWVLVDICMSLAMLGMELASIALQANVMDAYPDHVSSVLPAIQLLPTFLPQELPDLHRRAIHHPIHEALTYHLPAAAVLIVVVVAVTTTTITIKFDRTEAARS</sequence>
<dbReference type="RefSeq" id="XP_066713526.1">
    <property type="nucleotide sequence ID" value="XM_066859937.1"/>
</dbReference>
<gene>
    <name evidence="3" type="ORF">PG994_008528</name>
</gene>
<protein>
    <submittedName>
        <fullName evidence="3">Uncharacterized protein</fullName>
    </submittedName>
</protein>
<evidence type="ECO:0000313" key="3">
    <source>
        <dbReference type="EMBL" id="KAK8058080.1"/>
    </source>
</evidence>
<dbReference type="Proteomes" id="UP001480595">
    <property type="component" value="Unassembled WGS sequence"/>
</dbReference>
<evidence type="ECO:0000256" key="2">
    <source>
        <dbReference type="SAM" id="SignalP"/>
    </source>
</evidence>
<keyword evidence="1" id="KW-0472">Membrane</keyword>
<keyword evidence="1" id="KW-0812">Transmembrane</keyword>
<keyword evidence="2" id="KW-0732">Signal</keyword>
<comment type="caution">
    <text evidence="3">The sequence shown here is derived from an EMBL/GenBank/DDBJ whole genome shotgun (WGS) entry which is preliminary data.</text>
</comment>
<organism evidence="3 4">
    <name type="scientific">Apiospora phragmitis</name>
    <dbReference type="NCBI Taxonomy" id="2905665"/>
    <lineage>
        <taxon>Eukaryota</taxon>
        <taxon>Fungi</taxon>
        <taxon>Dikarya</taxon>
        <taxon>Ascomycota</taxon>
        <taxon>Pezizomycotina</taxon>
        <taxon>Sordariomycetes</taxon>
        <taxon>Xylariomycetidae</taxon>
        <taxon>Amphisphaeriales</taxon>
        <taxon>Apiosporaceae</taxon>
        <taxon>Apiospora</taxon>
    </lineage>
</organism>
<proteinExistence type="predicted"/>
<reference evidence="3 4" key="1">
    <citation type="submission" date="2023-01" db="EMBL/GenBank/DDBJ databases">
        <title>Analysis of 21 Apiospora genomes using comparative genomics revels a genus with tremendous synthesis potential of carbohydrate active enzymes and secondary metabolites.</title>
        <authorList>
            <person name="Sorensen T."/>
        </authorList>
    </citation>
    <scope>NUCLEOTIDE SEQUENCE [LARGE SCALE GENOMIC DNA]</scope>
    <source>
        <strain evidence="3 4">CBS 135458</strain>
    </source>
</reference>
<dbReference type="GeneID" id="92093000"/>